<comment type="caution">
    <text evidence="5">The sequence shown here is derived from an EMBL/GenBank/DDBJ whole genome shotgun (WGS) entry which is preliminary data.</text>
</comment>
<evidence type="ECO:0000256" key="3">
    <source>
        <dbReference type="RuleBase" id="RU000363"/>
    </source>
</evidence>
<evidence type="ECO:0000313" key="6">
    <source>
        <dbReference type="Proteomes" id="UP000245533"/>
    </source>
</evidence>
<keyword evidence="6" id="KW-1185">Reference proteome</keyword>
<dbReference type="InterPro" id="IPR020904">
    <property type="entry name" value="Sc_DH/Rdtase_CS"/>
</dbReference>
<dbReference type="Proteomes" id="UP000245533">
    <property type="component" value="Unassembled WGS sequence"/>
</dbReference>
<organism evidence="5 6">
    <name type="scientific">Rhodohalobacter mucosus</name>
    <dbReference type="NCBI Taxonomy" id="2079485"/>
    <lineage>
        <taxon>Bacteria</taxon>
        <taxon>Pseudomonadati</taxon>
        <taxon>Balneolota</taxon>
        <taxon>Balneolia</taxon>
        <taxon>Balneolales</taxon>
        <taxon>Balneolaceae</taxon>
        <taxon>Rhodohalobacter</taxon>
    </lineage>
</organism>
<evidence type="ECO:0000259" key="4">
    <source>
        <dbReference type="SMART" id="SM00822"/>
    </source>
</evidence>
<dbReference type="InterPro" id="IPR002347">
    <property type="entry name" value="SDR_fam"/>
</dbReference>
<dbReference type="Gene3D" id="3.40.50.720">
    <property type="entry name" value="NAD(P)-binding Rossmann-like Domain"/>
    <property type="match status" value="1"/>
</dbReference>
<dbReference type="PRINTS" id="PR00080">
    <property type="entry name" value="SDRFAMILY"/>
</dbReference>
<protein>
    <submittedName>
        <fullName evidence="5">Short-chain dehydrogenase</fullName>
    </submittedName>
</protein>
<dbReference type="InterPro" id="IPR057326">
    <property type="entry name" value="KR_dom"/>
</dbReference>
<evidence type="ECO:0000313" key="5">
    <source>
        <dbReference type="EMBL" id="PWN06182.1"/>
    </source>
</evidence>
<dbReference type="Pfam" id="PF00106">
    <property type="entry name" value="adh_short"/>
    <property type="match status" value="1"/>
</dbReference>
<dbReference type="PRINTS" id="PR00081">
    <property type="entry name" value="GDHRDH"/>
</dbReference>
<gene>
    <name evidence="5" type="ORF">DDZ15_10090</name>
</gene>
<comment type="similarity">
    <text evidence="1 3">Belongs to the short-chain dehydrogenases/reductases (SDR) family.</text>
</comment>
<sequence length="228" mass="24714">MNIKDKTALVTGASRGIGLSITKALIEKGAVVAGWSRTKPEAFAHKNFHHFSVDLTKELSVQQGFEDTRTKLGRHIPILINNAGAGYKGSFEDMASDDWRNLFDLNVHGIFYTTRLLVPDMKERKEGHIINVSSGAGTNGIAGMACYSATKHAVVGLTESLHLELRDYGIKVSCLSPGSVDTGFSDSKKNKLSPGDLAESVIHILSMPKNHHYTNIQVRSLQPGKTAG</sequence>
<dbReference type="RefSeq" id="WP_109646975.1">
    <property type="nucleotide sequence ID" value="NZ_QGGB01000007.1"/>
</dbReference>
<dbReference type="OrthoDB" id="9810734at2"/>
<reference evidence="5 6" key="1">
    <citation type="submission" date="2018-05" db="EMBL/GenBank/DDBJ databases">
        <title>Rhodohalobacter halophilus gen. nov., sp. nov., a moderately halophilic member of the family Balneolaceae.</title>
        <authorList>
            <person name="Liu Z.-W."/>
        </authorList>
    </citation>
    <scope>NUCLEOTIDE SEQUENCE [LARGE SCALE GENOMIC DNA]</scope>
    <source>
        <strain evidence="5 6">8A47</strain>
    </source>
</reference>
<keyword evidence="2" id="KW-0560">Oxidoreductase</keyword>
<proteinExistence type="inferred from homology"/>
<dbReference type="SMART" id="SM00822">
    <property type="entry name" value="PKS_KR"/>
    <property type="match status" value="1"/>
</dbReference>
<dbReference type="InterPro" id="IPR051911">
    <property type="entry name" value="SDR_oxidoreductase"/>
</dbReference>
<dbReference type="InterPro" id="IPR036291">
    <property type="entry name" value="NAD(P)-bd_dom_sf"/>
</dbReference>
<dbReference type="EMBL" id="QGGB01000007">
    <property type="protein sequence ID" value="PWN06182.1"/>
    <property type="molecule type" value="Genomic_DNA"/>
</dbReference>
<dbReference type="PANTHER" id="PTHR43976:SF16">
    <property type="entry name" value="SHORT-CHAIN DEHYDROGENASE_REDUCTASE FAMILY PROTEIN"/>
    <property type="match status" value="1"/>
</dbReference>
<evidence type="ECO:0000256" key="2">
    <source>
        <dbReference type="ARBA" id="ARBA00023002"/>
    </source>
</evidence>
<evidence type="ECO:0000256" key="1">
    <source>
        <dbReference type="ARBA" id="ARBA00006484"/>
    </source>
</evidence>
<name>A0A316TUY7_9BACT</name>
<accession>A0A316TUY7</accession>
<dbReference type="AlphaFoldDB" id="A0A316TUY7"/>
<dbReference type="PROSITE" id="PS00061">
    <property type="entry name" value="ADH_SHORT"/>
    <property type="match status" value="1"/>
</dbReference>
<feature type="domain" description="Ketoreductase" evidence="4">
    <location>
        <begin position="6"/>
        <end position="178"/>
    </location>
</feature>
<dbReference type="SUPFAM" id="SSF51735">
    <property type="entry name" value="NAD(P)-binding Rossmann-fold domains"/>
    <property type="match status" value="1"/>
</dbReference>
<dbReference type="GO" id="GO:0016491">
    <property type="term" value="F:oxidoreductase activity"/>
    <property type="evidence" value="ECO:0007669"/>
    <property type="project" value="UniProtKB-KW"/>
</dbReference>
<dbReference type="PANTHER" id="PTHR43976">
    <property type="entry name" value="SHORT CHAIN DEHYDROGENASE"/>
    <property type="match status" value="1"/>
</dbReference>